<feature type="transmembrane region" description="Helical" evidence="1">
    <location>
        <begin position="156"/>
        <end position="176"/>
    </location>
</feature>
<dbReference type="OrthoDB" id="9815400at2"/>
<name>A0A4S2HFR4_9PROT</name>
<keyword evidence="3" id="KW-1185">Reference proteome</keyword>
<evidence type="ECO:0000313" key="3">
    <source>
        <dbReference type="Proteomes" id="UP000305451"/>
    </source>
</evidence>
<dbReference type="Pfam" id="PF03729">
    <property type="entry name" value="DUF308"/>
    <property type="match status" value="1"/>
</dbReference>
<dbReference type="AlphaFoldDB" id="A0A4S2HFR4"/>
<protein>
    <recommendedName>
        <fullName evidence="4">HdeD family acid-resistance protein</fullName>
    </recommendedName>
</protein>
<keyword evidence="1" id="KW-0472">Membrane</keyword>
<dbReference type="GO" id="GO:0005886">
    <property type="term" value="C:plasma membrane"/>
    <property type="evidence" value="ECO:0007669"/>
    <property type="project" value="TreeGrafter"/>
</dbReference>
<dbReference type="InterPro" id="IPR052712">
    <property type="entry name" value="Acid_resist_chaperone_HdeD"/>
</dbReference>
<feature type="transmembrane region" description="Helical" evidence="1">
    <location>
        <begin position="43"/>
        <end position="62"/>
    </location>
</feature>
<evidence type="ECO:0000256" key="1">
    <source>
        <dbReference type="SAM" id="Phobius"/>
    </source>
</evidence>
<feature type="transmembrane region" description="Helical" evidence="1">
    <location>
        <begin position="20"/>
        <end position="37"/>
    </location>
</feature>
<feature type="transmembrane region" description="Helical" evidence="1">
    <location>
        <begin position="74"/>
        <end position="92"/>
    </location>
</feature>
<dbReference type="RefSeq" id="WP_135943960.1">
    <property type="nucleotide sequence ID" value="NZ_BMEI01000001.1"/>
</dbReference>
<organism evidence="2 3">
    <name type="scientific">Marinicauda pacifica</name>
    <dbReference type="NCBI Taxonomy" id="1133559"/>
    <lineage>
        <taxon>Bacteria</taxon>
        <taxon>Pseudomonadati</taxon>
        <taxon>Pseudomonadota</taxon>
        <taxon>Alphaproteobacteria</taxon>
        <taxon>Maricaulales</taxon>
        <taxon>Maricaulaceae</taxon>
        <taxon>Marinicauda</taxon>
    </lineage>
</organism>
<dbReference type="InterPro" id="IPR005325">
    <property type="entry name" value="DUF308_memb"/>
</dbReference>
<feature type="transmembrane region" description="Helical" evidence="1">
    <location>
        <begin position="98"/>
        <end position="119"/>
    </location>
</feature>
<accession>A0A4S2HFR4</accession>
<evidence type="ECO:0000313" key="2">
    <source>
        <dbReference type="EMBL" id="TGY94763.1"/>
    </source>
</evidence>
<feature type="transmembrane region" description="Helical" evidence="1">
    <location>
        <begin position="131"/>
        <end position="150"/>
    </location>
</feature>
<reference evidence="2 3" key="1">
    <citation type="journal article" date="2013" name="Int. J. Syst. Evol. Microbiol.">
        <title>Marinicauda pacifica gen. nov., sp. nov., a prosthecate alphaproteobacterium of the family Hyphomonadaceae isolated from deep seawater.</title>
        <authorList>
            <person name="Zhang X.Y."/>
            <person name="Li G.W."/>
            <person name="Wang C.S."/>
            <person name="Zhang Y.J."/>
            <person name="Xu X.W."/>
            <person name="Li H."/>
            <person name="Liu A."/>
            <person name="Liu C."/>
            <person name="Xie B.B."/>
            <person name="Qin Q.L."/>
            <person name="Xu Z."/>
            <person name="Chen X.L."/>
            <person name="Zhou B.C."/>
            <person name="Zhang Y.Z."/>
        </authorList>
    </citation>
    <scope>NUCLEOTIDE SEQUENCE [LARGE SCALE GENOMIC DNA]</scope>
    <source>
        <strain evidence="2 3">P-1 km-3</strain>
    </source>
</reference>
<dbReference type="EMBL" id="SRXV01000001">
    <property type="protein sequence ID" value="TGY94763.1"/>
    <property type="molecule type" value="Genomic_DNA"/>
</dbReference>
<evidence type="ECO:0008006" key="4">
    <source>
        <dbReference type="Google" id="ProtNLM"/>
    </source>
</evidence>
<dbReference type="PANTHER" id="PTHR34989:SF1">
    <property type="entry name" value="PROTEIN HDED"/>
    <property type="match status" value="1"/>
</dbReference>
<sequence>MSRLDENVKTTMVAPTRTTASLLGVLMVVLGVLSIVFSYAATFVLTVLMGALLLAAGLIQLFDAFSRRTAGDTALEFFVGVISIVAGMLILASPAIGILSLTVVLGIFFAIDGLSRFYFAFRPASQSRRTWLMLGGVLSLILAALILFGLPGSASFTIGLLFGIYALFLGFSVFVIGRSVSRAIEREA</sequence>
<keyword evidence="1" id="KW-1133">Transmembrane helix</keyword>
<proteinExistence type="predicted"/>
<gene>
    <name evidence="2" type="ORF">E5162_05725</name>
</gene>
<comment type="caution">
    <text evidence="2">The sequence shown here is derived from an EMBL/GenBank/DDBJ whole genome shotgun (WGS) entry which is preliminary data.</text>
</comment>
<dbReference type="PANTHER" id="PTHR34989">
    <property type="entry name" value="PROTEIN HDED"/>
    <property type="match status" value="1"/>
</dbReference>
<dbReference type="Proteomes" id="UP000305451">
    <property type="component" value="Unassembled WGS sequence"/>
</dbReference>
<keyword evidence="1" id="KW-0812">Transmembrane</keyword>